<keyword evidence="2" id="KW-0472">Membrane</keyword>
<gene>
    <name evidence="4" type="ORF">Gocc_2199</name>
</gene>
<dbReference type="PANTHER" id="PTHR12147">
    <property type="entry name" value="METALLOPEPTIDASE M28 FAMILY MEMBER"/>
    <property type="match status" value="1"/>
</dbReference>
<sequence length="590" mass="61577">MKAARPRSSRRRPRRGSVERPVNTRLVRSALLVLLPPLLLLAFTIGRPGPLPAPTLPPSFDGAAATALATELARENPNRKPGTAGAAGAARWFEEKLALYGLPTTEDTWKEAIPGLGPVELRNIFAVVRGTAEDAIVFVAHRDNDGGGPGANDNASGTAALIELARGYARLGTAASRPTPRHTLVFLSSDGGAYGGFGAARFARTSTFRGRVLAVVSLDGLAGSARPRLVISGTAPRSPAPALLRTADVRITAQLGRPPARPGWLTQLVDLAVPFGYGEQAPFLGRRISAVRIATSDDTGATPEGDVPERLDAARFGQLGRAVESLIASLDAGIELAGGSAGYLYLGDRVVRGWAIELVLLAALLPYLIGTVDLLARCRRRRLPLRDAWRAQRARAGLWLWFALLIGIGALIGVFPRDSPIPPPPSSPAVAEWPAVGLAVLGALAAAGWGRMRRGLRASAPVTADEVLAGYAVALTALAGIALLTALVSPYGLVFVLPSLYAWLWLPQCGHGRRRGVLFGLGLAGPALALAAISAQLGLGATAPLYLTALLTLGLVPWATTLALFLWAAVAMQLGSLVVRGGGQAPQSGR</sequence>
<feature type="transmembrane region" description="Helical" evidence="2">
    <location>
        <begin position="464"/>
        <end position="484"/>
    </location>
</feature>
<feature type="transmembrane region" description="Helical" evidence="2">
    <location>
        <begin position="490"/>
        <end position="506"/>
    </location>
</feature>
<feature type="transmembrane region" description="Helical" evidence="2">
    <location>
        <begin position="518"/>
        <end position="539"/>
    </location>
</feature>
<evidence type="ECO:0000256" key="1">
    <source>
        <dbReference type="SAM" id="MobiDB-lite"/>
    </source>
</evidence>
<dbReference type="InterPro" id="IPR007484">
    <property type="entry name" value="Peptidase_M28"/>
</dbReference>
<feature type="transmembrane region" description="Helical" evidence="2">
    <location>
        <begin position="545"/>
        <end position="570"/>
    </location>
</feature>
<comment type="caution">
    <text evidence="4">The sequence shown here is derived from an EMBL/GenBank/DDBJ whole genome shotgun (WGS) entry which is preliminary data.</text>
</comment>
<feature type="domain" description="Peptidase M28" evidence="3">
    <location>
        <begin position="123"/>
        <end position="247"/>
    </location>
</feature>
<protein>
    <submittedName>
        <fullName evidence="4">Peptidase family M28</fullName>
    </submittedName>
</protein>
<organism evidence="4 5">
    <name type="scientific">Gaiella occulta</name>
    <dbReference type="NCBI Taxonomy" id="1002870"/>
    <lineage>
        <taxon>Bacteria</taxon>
        <taxon>Bacillati</taxon>
        <taxon>Actinomycetota</taxon>
        <taxon>Thermoleophilia</taxon>
        <taxon>Gaiellales</taxon>
        <taxon>Gaiellaceae</taxon>
        <taxon>Gaiella</taxon>
    </lineage>
</organism>
<feature type="transmembrane region" description="Helical" evidence="2">
    <location>
        <begin position="396"/>
        <end position="415"/>
    </location>
</feature>
<dbReference type="AlphaFoldDB" id="A0A7M2YVD8"/>
<reference evidence="4 5" key="1">
    <citation type="submission" date="2018-07" db="EMBL/GenBank/DDBJ databases">
        <title>High-quality-draft genome sequence of Gaiella occulta.</title>
        <authorList>
            <person name="Severino R."/>
            <person name="Froufe H.J.C."/>
            <person name="Rainey F.A."/>
            <person name="Barroso C."/>
            <person name="Albuquerque L."/>
            <person name="Lobo-Da-Cunha A."/>
            <person name="Da Costa M.S."/>
            <person name="Egas C."/>
        </authorList>
    </citation>
    <scope>NUCLEOTIDE SEQUENCE [LARGE SCALE GENOMIC DNA]</scope>
    <source>
        <strain evidence="4 5">F2-233</strain>
    </source>
</reference>
<dbReference type="InterPro" id="IPR045175">
    <property type="entry name" value="M28_fam"/>
</dbReference>
<accession>A0A7M2YVD8</accession>
<evidence type="ECO:0000256" key="2">
    <source>
        <dbReference type="SAM" id="Phobius"/>
    </source>
</evidence>
<dbReference type="PANTHER" id="PTHR12147:SF26">
    <property type="entry name" value="PEPTIDASE M28 DOMAIN-CONTAINING PROTEIN"/>
    <property type="match status" value="1"/>
</dbReference>
<reference evidence="5" key="2">
    <citation type="journal article" date="2019" name="MicrobiologyOpen">
        <title>High-quality draft genome sequence of Gaiella occulta isolated from a 150 meter deep mineral water borehole and comparison with the genome sequences of other deep-branching lineages of the phylum Actinobacteria.</title>
        <authorList>
            <person name="Severino R."/>
            <person name="Froufe H.J.C."/>
            <person name="Barroso C."/>
            <person name="Albuquerque L."/>
            <person name="Lobo-da-Cunha A."/>
            <person name="da Costa M.S."/>
            <person name="Egas C."/>
        </authorList>
    </citation>
    <scope>NUCLEOTIDE SEQUENCE [LARGE SCALE GENOMIC DNA]</scope>
    <source>
        <strain evidence="5">F2-233</strain>
    </source>
</reference>
<dbReference type="GO" id="GO:0008235">
    <property type="term" value="F:metalloexopeptidase activity"/>
    <property type="evidence" value="ECO:0007669"/>
    <property type="project" value="InterPro"/>
</dbReference>
<dbReference type="GO" id="GO:0006508">
    <property type="term" value="P:proteolysis"/>
    <property type="evidence" value="ECO:0007669"/>
    <property type="project" value="InterPro"/>
</dbReference>
<dbReference type="Pfam" id="PF04389">
    <property type="entry name" value="Peptidase_M28"/>
    <property type="match status" value="1"/>
</dbReference>
<keyword evidence="5" id="KW-1185">Reference proteome</keyword>
<feature type="transmembrane region" description="Helical" evidence="2">
    <location>
        <begin position="435"/>
        <end position="452"/>
    </location>
</feature>
<feature type="transmembrane region" description="Helical" evidence="2">
    <location>
        <begin position="354"/>
        <end position="376"/>
    </location>
</feature>
<dbReference type="RefSeq" id="WP_181813599.1">
    <property type="nucleotide sequence ID" value="NZ_QQZY01000005.1"/>
</dbReference>
<evidence type="ECO:0000313" key="5">
    <source>
        <dbReference type="Proteomes" id="UP000254134"/>
    </source>
</evidence>
<proteinExistence type="predicted"/>
<dbReference type="SUPFAM" id="SSF53187">
    <property type="entry name" value="Zn-dependent exopeptidases"/>
    <property type="match status" value="1"/>
</dbReference>
<feature type="compositionally biased region" description="Basic residues" evidence="1">
    <location>
        <begin position="1"/>
        <end position="15"/>
    </location>
</feature>
<evidence type="ECO:0000259" key="3">
    <source>
        <dbReference type="Pfam" id="PF04389"/>
    </source>
</evidence>
<dbReference type="EMBL" id="QQZY01000005">
    <property type="protein sequence ID" value="RDI74102.1"/>
    <property type="molecule type" value="Genomic_DNA"/>
</dbReference>
<dbReference type="Proteomes" id="UP000254134">
    <property type="component" value="Unassembled WGS sequence"/>
</dbReference>
<name>A0A7M2YVD8_9ACTN</name>
<keyword evidence="2" id="KW-1133">Transmembrane helix</keyword>
<dbReference type="Gene3D" id="3.40.630.10">
    <property type="entry name" value="Zn peptidases"/>
    <property type="match status" value="1"/>
</dbReference>
<feature type="region of interest" description="Disordered" evidence="1">
    <location>
        <begin position="1"/>
        <end position="20"/>
    </location>
</feature>
<evidence type="ECO:0000313" key="4">
    <source>
        <dbReference type="EMBL" id="RDI74102.1"/>
    </source>
</evidence>
<keyword evidence="2" id="KW-0812">Transmembrane</keyword>